<name>A0A0V1EVI9_TRIPS</name>
<feature type="transmembrane region" description="Helical" evidence="1">
    <location>
        <begin position="7"/>
        <end position="23"/>
    </location>
</feature>
<gene>
    <name evidence="2" type="ORF">T4A_2248</name>
</gene>
<keyword evidence="1" id="KW-1133">Transmembrane helix</keyword>
<evidence type="ECO:0000313" key="2">
    <source>
        <dbReference type="EMBL" id="KRY77660.1"/>
    </source>
</evidence>
<organism evidence="2 3">
    <name type="scientific">Trichinella pseudospiralis</name>
    <name type="common">Parasitic roundworm</name>
    <dbReference type="NCBI Taxonomy" id="6337"/>
    <lineage>
        <taxon>Eukaryota</taxon>
        <taxon>Metazoa</taxon>
        <taxon>Ecdysozoa</taxon>
        <taxon>Nematoda</taxon>
        <taxon>Enoplea</taxon>
        <taxon>Dorylaimia</taxon>
        <taxon>Trichinellida</taxon>
        <taxon>Trichinellidae</taxon>
        <taxon>Trichinella</taxon>
    </lineage>
</organism>
<sequence>MKKKTSYMIFVNPIIAKPFLFFYQKTLVGRDLENVTIKVATYFALCMPLLFYYGINNSDTTLRNLHLPVVSYKNGNHDALLIFLRHDYPTHSYITVTWFQNIFMFTPTVSELFNS</sequence>
<accession>A0A0V1EVI9</accession>
<keyword evidence="1" id="KW-0472">Membrane</keyword>
<protein>
    <submittedName>
        <fullName evidence="2">Uncharacterized protein</fullName>
    </submittedName>
</protein>
<comment type="caution">
    <text evidence="2">The sequence shown here is derived from an EMBL/GenBank/DDBJ whole genome shotgun (WGS) entry which is preliminary data.</text>
</comment>
<keyword evidence="1" id="KW-0812">Transmembrane</keyword>
<feature type="transmembrane region" description="Helical" evidence="1">
    <location>
        <begin position="35"/>
        <end position="55"/>
    </location>
</feature>
<dbReference type="EMBL" id="JYDR01000006">
    <property type="protein sequence ID" value="KRY77660.1"/>
    <property type="molecule type" value="Genomic_DNA"/>
</dbReference>
<dbReference type="Proteomes" id="UP000054632">
    <property type="component" value="Unassembled WGS sequence"/>
</dbReference>
<reference evidence="2 3" key="1">
    <citation type="submission" date="2015-01" db="EMBL/GenBank/DDBJ databases">
        <title>Evolution of Trichinella species and genotypes.</title>
        <authorList>
            <person name="Korhonen P.K."/>
            <person name="Edoardo P."/>
            <person name="Giuseppe L.R."/>
            <person name="Gasser R.B."/>
        </authorList>
    </citation>
    <scope>NUCLEOTIDE SEQUENCE [LARGE SCALE GENOMIC DNA]</scope>
    <source>
        <strain evidence="2">ISS13</strain>
    </source>
</reference>
<dbReference type="AlphaFoldDB" id="A0A0V1EVI9"/>
<proteinExistence type="predicted"/>
<evidence type="ECO:0000256" key="1">
    <source>
        <dbReference type="SAM" id="Phobius"/>
    </source>
</evidence>
<evidence type="ECO:0000313" key="3">
    <source>
        <dbReference type="Proteomes" id="UP000054632"/>
    </source>
</evidence>